<organism evidence="2 3">
    <name type="scientific">Puccinia striiformis f. sp. tritici PST-78</name>
    <dbReference type="NCBI Taxonomy" id="1165861"/>
    <lineage>
        <taxon>Eukaryota</taxon>
        <taxon>Fungi</taxon>
        <taxon>Dikarya</taxon>
        <taxon>Basidiomycota</taxon>
        <taxon>Pucciniomycotina</taxon>
        <taxon>Pucciniomycetes</taxon>
        <taxon>Pucciniales</taxon>
        <taxon>Pucciniaceae</taxon>
        <taxon>Puccinia</taxon>
    </lineage>
</organism>
<name>A0A0L0UL13_9BASI</name>
<evidence type="ECO:0000313" key="2">
    <source>
        <dbReference type="EMBL" id="KNE87635.1"/>
    </source>
</evidence>
<dbReference type="STRING" id="1165861.A0A0L0UL13"/>
<evidence type="ECO:0000313" key="3">
    <source>
        <dbReference type="Proteomes" id="UP000054564"/>
    </source>
</evidence>
<accession>A0A0L0UL13</accession>
<reference evidence="3" key="1">
    <citation type="submission" date="2014-03" db="EMBL/GenBank/DDBJ databases">
        <title>The Genome Sequence of Puccinia striiformis f. sp. tritici PST-78.</title>
        <authorList>
            <consortium name="The Broad Institute Genome Sequencing Platform"/>
            <person name="Cuomo C."/>
            <person name="Hulbert S."/>
            <person name="Chen X."/>
            <person name="Walker B."/>
            <person name="Young S.K."/>
            <person name="Zeng Q."/>
            <person name="Gargeya S."/>
            <person name="Fitzgerald M."/>
            <person name="Haas B."/>
            <person name="Abouelleil A."/>
            <person name="Alvarado L."/>
            <person name="Arachchi H.M."/>
            <person name="Berlin A.M."/>
            <person name="Chapman S.B."/>
            <person name="Goldberg J."/>
            <person name="Griggs A."/>
            <person name="Gujja S."/>
            <person name="Hansen M."/>
            <person name="Howarth C."/>
            <person name="Imamovic A."/>
            <person name="Larimer J."/>
            <person name="McCowan C."/>
            <person name="Montmayeur A."/>
            <person name="Murphy C."/>
            <person name="Neiman D."/>
            <person name="Pearson M."/>
            <person name="Priest M."/>
            <person name="Roberts A."/>
            <person name="Saif S."/>
            <person name="Shea T."/>
            <person name="Sisk P."/>
            <person name="Sykes S."/>
            <person name="Wortman J."/>
            <person name="Nusbaum C."/>
            <person name="Birren B."/>
        </authorList>
    </citation>
    <scope>NUCLEOTIDE SEQUENCE [LARGE SCALE GENOMIC DNA]</scope>
    <source>
        <strain evidence="3">race PST-78</strain>
    </source>
</reference>
<proteinExistence type="predicted"/>
<keyword evidence="3" id="KW-1185">Reference proteome</keyword>
<dbReference type="AlphaFoldDB" id="A0A0L0UL13"/>
<sequence>MKLSLEIDDNHWNLIPSDMMVPPEKFVHGIDRTILACLGLNKIHITYHPDWEAPPSVIKNPDNRPHSSKRKRPSFSNQNGRGRTKERGPPTVVARPPTATLPPPTVMLLLPAVQYFGRKQQYFGRKR</sequence>
<gene>
    <name evidence="2" type="ORF">PSTG_18978</name>
</gene>
<protein>
    <submittedName>
        <fullName evidence="2">Uncharacterized protein</fullName>
    </submittedName>
</protein>
<feature type="compositionally biased region" description="Low complexity" evidence="1">
    <location>
        <begin position="89"/>
        <end position="98"/>
    </location>
</feature>
<dbReference type="Proteomes" id="UP000054564">
    <property type="component" value="Unassembled WGS sequence"/>
</dbReference>
<feature type="region of interest" description="Disordered" evidence="1">
    <location>
        <begin position="50"/>
        <end position="100"/>
    </location>
</feature>
<evidence type="ECO:0000256" key="1">
    <source>
        <dbReference type="SAM" id="MobiDB-lite"/>
    </source>
</evidence>
<comment type="caution">
    <text evidence="2">The sequence shown here is derived from an EMBL/GenBank/DDBJ whole genome shotgun (WGS) entry which is preliminary data.</text>
</comment>
<dbReference type="EMBL" id="AJIL01004658">
    <property type="protein sequence ID" value="KNE87635.1"/>
    <property type="molecule type" value="Genomic_DNA"/>
</dbReference>